<dbReference type="InterPro" id="IPR001647">
    <property type="entry name" value="HTH_TetR"/>
</dbReference>
<feature type="domain" description="HTH tetR-type" evidence="3">
    <location>
        <begin position="20"/>
        <end position="80"/>
    </location>
</feature>
<dbReference type="Pfam" id="PF00440">
    <property type="entry name" value="TetR_N"/>
    <property type="match status" value="1"/>
</dbReference>
<evidence type="ECO:0000259" key="3">
    <source>
        <dbReference type="PROSITE" id="PS50977"/>
    </source>
</evidence>
<dbReference type="InterPro" id="IPR009057">
    <property type="entry name" value="Homeodomain-like_sf"/>
</dbReference>
<dbReference type="Proteomes" id="UP000305709">
    <property type="component" value="Unassembled WGS sequence"/>
</dbReference>
<name>A0A5C4NAW1_9RHOB</name>
<dbReference type="SUPFAM" id="SSF46689">
    <property type="entry name" value="Homeodomain-like"/>
    <property type="match status" value="1"/>
</dbReference>
<reference evidence="4 5" key="1">
    <citation type="submission" date="2019-06" db="EMBL/GenBank/DDBJ databases">
        <authorList>
            <person name="Jiang L."/>
        </authorList>
    </citation>
    <scope>NUCLEOTIDE SEQUENCE [LARGE SCALE GENOMIC DNA]</scope>
    <source>
        <strain evidence="4 5">YIM 48858</strain>
    </source>
</reference>
<evidence type="ECO:0000256" key="1">
    <source>
        <dbReference type="ARBA" id="ARBA00023125"/>
    </source>
</evidence>
<dbReference type="Gene3D" id="1.10.357.10">
    <property type="entry name" value="Tetracycline Repressor, domain 2"/>
    <property type="match status" value="1"/>
</dbReference>
<dbReference type="OrthoDB" id="5507265at2"/>
<evidence type="ECO:0000313" key="5">
    <source>
        <dbReference type="Proteomes" id="UP000305709"/>
    </source>
</evidence>
<evidence type="ECO:0000313" key="4">
    <source>
        <dbReference type="EMBL" id="TNC66287.1"/>
    </source>
</evidence>
<dbReference type="RefSeq" id="WP_139082874.1">
    <property type="nucleotide sequence ID" value="NZ_VDFV01000034.1"/>
</dbReference>
<protein>
    <submittedName>
        <fullName evidence="4">Helix-turn-helix transcriptional regulator</fullName>
    </submittedName>
</protein>
<keyword evidence="1 2" id="KW-0238">DNA-binding</keyword>
<keyword evidence="5" id="KW-1185">Reference proteome</keyword>
<dbReference type="GO" id="GO:0003677">
    <property type="term" value="F:DNA binding"/>
    <property type="evidence" value="ECO:0007669"/>
    <property type="project" value="UniProtKB-UniRule"/>
</dbReference>
<evidence type="ECO:0000256" key="2">
    <source>
        <dbReference type="PROSITE-ProRule" id="PRU00335"/>
    </source>
</evidence>
<dbReference type="PROSITE" id="PS50977">
    <property type="entry name" value="HTH_TETR_2"/>
    <property type="match status" value="1"/>
</dbReference>
<proteinExistence type="predicted"/>
<sequence>MTEGRTSGRGPGRPPLAAAALGDDAIVAAGLALLDEGGEAAVTLRGVARRLGVTPMAVSHHTGGRDGLLARVVAAAHAGLDVPPGDHKASAAEVAAATLAYAQAAQRHPAAVAALFARSDLMPDELKRFSAWVRGQIALRDPSMADRGLALLVDYIHGHLLAASVAPEDAEMEHTFRANVEQLARWVLAE</sequence>
<feature type="DNA-binding region" description="H-T-H motif" evidence="2">
    <location>
        <begin position="43"/>
        <end position="62"/>
    </location>
</feature>
<accession>A0A5C4NAW1</accession>
<dbReference type="AlphaFoldDB" id="A0A5C4NAW1"/>
<gene>
    <name evidence="4" type="ORF">FHG71_16890</name>
</gene>
<organism evidence="4 5">
    <name type="scientific">Rubellimicrobium roseum</name>
    <dbReference type="NCBI Taxonomy" id="687525"/>
    <lineage>
        <taxon>Bacteria</taxon>
        <taxon>Pseudomonadati</taxon>
        <taxon>Pseudomonadota</taxon>
        <taxon>Alphaproteobacteria</taxon>
        <taxon>Rhodobacterales</taxon>
        <taxon>Roseobacteraceae</taxon>
        <taxon>Rubellimicrobium</taxon>
    </lineage>
</organism>
<comment type="caution">
    <text evidence="4">The sequence shown here is derived from an EMBL/GenBank/DDBJ whole genome shotgun (WGS) entry which is preliminary data.</text>
</comment>
<dbReference type="EMBL" id="VDFV01000034">
    <property type="protein sequence ID" value="TNC66287.1"/>
    <property type="molecule type" value="Genomic_DNA"/>
</dbReference>